<proteinExistence type="predicted"/>
<dbReference type="RefSeq" id="WP_148603710.1">
    <property type="nucleotide sequence ID" value="NZ_RXYB01000010.1"/>
</dbReference>
<organism evidence="1 2">
    <name type="scientific">Acetobacterium tundrae</name>
    <dbReference type="NCBI Taxonomy" id="132932"/>
    <lineage>
        <taxon>Bacteria</taxon>
        <taxon>Bacillati</taxon>
        <taxon>Bacillota</taxon>
        <taxon>Clostridia</taxon>
        <taxon>Eubacteriales</taxon>
        <taxon>Eubacteriaceae</taxon>
        <taxon>Acetobacterium</taxon>
    </lineage>
</organism>
<sequence>MSFYRDTVRTARKEHKCELCGAIIQKGEKYHDKAGNELGDIGYTKECEKCQPVLEEFCNSEYYERGEGYTEDWIQEWWIDYKCDICKYKYQLCEPDGVCENKCLRKNVTGTCEYNTCDEMTHYCRCENFEVKA</sequence>
<evidence type="ECO:0000313" key="2">
    <source>
        <dbReference type="Proteomes" id="UP000653358"/>
    </source>
</evidence>
<comment type="caution">
    <text evidence="1">The sequence shown here is derived from an EMBL/GenBank/DDBJ whole genome shotgun (WGS) entry which is preliminary data.</text>
</comment>
<evidence type="ECO:0000313" key="1">
    <source>
        <dbReference type="EMBL" id="MBC3798485.1"/>
    </source>
</evidence>
<reference evidence="1 2" key="1">
    <citation type="journal article" date="2020" name="mSystems">
        <title>Defining Genomic and Predicted Metabolic Features of the Acetobacterium Genus.</title>
        <authorList>
            <person name="Ross D.E."/>
            <person name="Marshall C.W."/>
            <person name="Gulliver D."/>
            <person name="May H.D."/>
            <person name="Norman R.S."/>
        </authorList>
    </citation>
    <scope>NUCLEOTIDE SEQUENCE [LARGE SCALE GENOMIC DNA]</scope>
    <source>
        <strain evidence="1 2">DSM 9173</strain>
    </source>
</reference>
<gene>
    <name evidence="1" type="ORF">GH807_15740</name>
</gene>
<name>A0ABR6WPW2_9FIRM</name>
<dbReference type="Proteomes" id="UP000653358">
    <property type="component" value="Unassembled WGS sequence"/>
</dbReference>
<dbReference type="EMBL" id="WJBB01000030">
    <property type="protein sequence ID" value="MBC3798485.1"/>
    <property type="molecule type" value="Genomic_DNA"/>
</dbReference>
<keyword evidence="2" id="KW-1185">Reference proteome</keyword>
<accession>A0ABR6WPW2</accession>
<protein>
    <submittedName>
        <fullName evidence="1">Uncharacterized protein</fullName>
    </submittedName>
</protein>